<evidence type="ECO:0000313" key="3">
    <source>
        <dbReference type="Proteomes" id="UP000317430"/>
    </source>
</evidence>
<evidence type="ECO:0000256" key="1">
    <source>
        <dbReference type="ARBA" id="ARBA00023025"/>
    </source>
</evidence>
<dbReference type="InterPro" id="IPR023130">
    <property type="entry name" value="Ta0600-like_sf"/>
</dbReference>
<dbReference type="GO" id="GO:0030153">
    <property type="term" value="P:bacteriocin immunity"/>
    <property type="evidence" value="ECO:0007669"/>
    <property type="project" value="UniProtKB-KW"/>
</dbReference>
<dbReference type="Gene3D" id="1.20.1440.50">
    <property type="entry name" value="Ta0600-like"/>
    <property type="match status" value="1"/>
</dbReference>
<sequence>MCLTIDKEDKLMTEQENIRQVLADPKVQAKPKLSQLFSVALTRLDTEQASQVMPSLMYDISLYLTLNHYTAPKSVLDFAQTYQKTYHQARGIGSALRMLAQSLTSLK</sequence>
<dbReference type="InterPro" id="IPR015046">
    <property type="entry name" value="LciA_Immunity-like"/>
</dbReference>
<dbReference type="AlphaFoldDB" id="A0A5C5SAV7"/>
<dbReference type="SUPFAM" id="SSF109797">
    <property type="entry name" value="Bacteriocin immunity protein-like"/>
    <property type="match status" value="1"/>
</dbReference>
<evidence type="ECO:0000313" key="2">
    <source>
        <dbReference type="EMBL" id="TWS97416.1"/>
    </source>
</evidence>
<protein>
    <submittedName>
        <fullName evidence="2">Bacteriocin immunity protein</fullName>
    </submittedName>
</protein>
<keyword evidence="1" id="KW-0079">Bacteriocin immunity</keyword>
<proteinExistence type="predicted"/>
<reference evidence="2 3" key="1">
    <citation type="submission" date="2019-08" db="EMBL/GenBank/DDBJ databases">
        <authorList>
            <person name="Lei W."/>
        </authorList>
    </citation>
    <scope>NUCLEOTIDE SEQUENCE [LARGE SCALE GENOMIC DNA]</scope>
    <source>
        <strain evidence="2 3">CCUG 66496</strain>
    </source>
</reference>
<organism evidence="2 3">
    <name type="scientific">Streptococcus cuniculipharyngis</name>
    <dbReference type="NCBI Taxonomy" id="1562651"/>
    <lineage>
        <taxon>Bacteria</taxon>
        <taxon>Bacillati</taxon>
        <taxon>Bacillota</taxon>
        <taxon>Bacilli</taxon>
        <taxon>Lactobacillales</taxon>
        <taxon>Streptococcaceae</taxon>
        <taxon>Streptococcus</taxon>
    </lineage>
</organism>
<keyword evidence="3" id="KW-1185">Reference proteome</keyword>
<dbReference type="Pfam" id="PF08951">
    <property type="entry name" value="EntA_Immun"/>
    <property type="match status" value="1"/>
</dbReference>
<dbReference type="Proteomes" id="UP000317430">
    <property type="component" value="Unassembled WGS sequence"/>
</dbReference>
<dbReference type="OrthoDB" id="2236666at2"/>
<name>A0A5C5SAV7_9STRE</name>
<accession>A0A5C5SAV7</accession>
<dbReference type="EMBL" id="VOHL01000004">
    <property type="protein sequence ID" value="TWS97416.1"/>
    <property type="molecule type" value="Genomic_DNA"/>
</dbReference>
<gene>
    <name evidence="2" type="ORF">FRX57_05715</name>
</gene>
<comment type="caution">
    <text evidence="2">The sequence shown here is derived from an EMBL/GenBank/DDBJ whole genome shotgun (WGS) entry which is preliminary data.</text>
</comment>